<dbReference type="CDD" id="cd00077">
    <property type="entry name" value="HDc"/>
    <property type="match status" value="1"/>
</dbReference>
<dbReference type="SMART" id="SM00471">
    <property type="entry name" value="HDc"/>
    <property type="match status" value="1"/>
</dbReference>
<dbReference type="EMBL" id="AECV01000036">
    <property type="protein sequence ID" value="EFW29126.1"/>
    <property type="molecule type" value="Genomic_DNA"/>
</dbReference>
<dbReference type="STRING" id="749551.HMPREF9555_01689"/>
<dbReference type="GO" id="GO:0046872">
    <property type="term" value="F:metal ion binding"/>
    <property type="evidence" value="ECO:0007669"/>
    <property type="project" value="UniProtKB-KW"/>
</dbReference>
<keyword evidence="6" id="KW-0479">Metal-binding</keyword>
<keyword evidence="7" id="KW-0378">Hydrolase</keyword>
<comment type="subunit">
    <text evidence="4">Homodimer.</text>
</comment>
<keyword evidence="10" id="KW-1185">Reference proteome</keyword>
<dbReference type="GO" id="GO:0005737">
    <property type="term" value="C:cytoplasm"/>
    <property type="evidence" value="ECO:0007669"/>
    <property type="project" value="TreeGrafter"/>
</dbReference>
<dbReference type="SUPFAM" id="SSF109604">
    <property type="entry name" value="HD-domain/PDEase-like"/>
    <property type="match status" value="1"/>
</dbReference>
<proteinExistence type="predicted"/>
<dbReference type="GO" id="GO:0002953">
    <property type="term" value="F:5'-deoxynucleotidase activity"/>
    <property type="evidence" value="ECO:0007669"/>
    <property type="project" value="UniProtKB-EC"/>
</dbReference>
<evidence type="ECO:0000259" key="8">
    <source>
        <dbReference type="SMART" id="SM00471"/>
    </source>
</evidence>
<comment type="cofactor">
    <cofactor evidence="3">
        <name>Co(2+)</name>
        <dbReference type="ChEBI" id="CHEBI:48828"/>
    </cofactor>
</comment>
<dbReference type="InterPro" id="IPR039356">
    <property type="entry name" value="YfbR/HDDC2"/>
</dbReference>
<dbReference type="AlphaFoldDB" id="E7N3U9"/>
<dbReference type="HOGENOM" id="CLU_039453_5_0_9"/>
<evidence type="ECO:0000256" key="7">
    <source>
        <dbReference type="ARBA" id="ARBA00022801"/>
    </source>
</evidence>
<evidence type="ECO:0000256" key="5">
    <source>
        <dbReference type="ARBA" id="ARBA00012964"/>
    </source>
</evidence>
<protein>
    <recommendedName>
        <fullName evidence="5">5'-deoxynucleotidase</fullName>
        <ecNumber evidence="5">3.1.3.89</ecNumber>
    </recommendedName>
</protein>
<gene>
    <name evidence="9" type="ORF">HMPREF9555_01689</name>
</gene>
<dbReference type="InterPro" id="IPR006674">
    <property type="entry name" value="HD_domain"/>
</dbReference>
<dbReference type="Pfam" id="PF13023">
    <property type="entry name" value="HD_3"/>
    <property type="match status" value="1"/>
</dbReference>
<comment type="catalytic activity">
    <reaction evidence="1">
        <text>a 2'-deoxyribonucleoside 5'-phosphate + H2O = a 2'-deoxyribonucleoside + phosphate</text>
        <dbReference type="Rhea" id="RHEA:36167"/>
        <dbReference type="ChEBI" id="CHEBI:15377"/>
        <dbReference type="ChEBI" id="CHEBI:18274"/>
        <dbReference type="ChEBI" id="CHEBI:43474"/>
        <dbReference type="ChEBI" id="CHEBI:65317"/>
        <dbReference type="EC" id="3.1.3.89"/>
    </reaction>
</comment>
<dbReference type="PANTHER" id="PTHR11845:SF13">
    <property type="entry name" value="5'-DEOXYNUCLEOTIDASE HDDC2"/>
    <property type="match status" value="1"/>
</dbReference>
<dbReference type="Gene3D" id="1.10.3210.10">
    <property type="entry name" value="Hypothetical protein af1432"/>
    <property type="match status" value="1"/>
</dbReference>
<organism evidence="9 10">
    <name type="scientific">Selenomonas artemidis F0399</name>
    <dbReference type="NCBI Taxonomy" id="749551"/>
    <lineage>
        <taxon>Bacteria</taxon>
        <taxon>Bacillati</taxon>
        <taxon>Bacillota</taxon>
        <taxon>Negativicutes</taxon>
        <taxon>Selenomonadales</taxon>
        <taxon>Selenomonadaceae</taxon>
        <taxon>Selenomonas</taxon>
    </lineage>
</organism>
<dbReference type="RefSeq" id="WP_009350337.1">
    <property type="nucleotide sequence ID" value="NZ_GL638147.1"/>
</dbReference>
<comment type="cofactor">
    <cofactor evidence="2">
        <name>Mn(2+)</name>
        <dbReference type="ChEBI" id="CHEBI:29035"/>
    </cofactor>
</comment>
<feature type="domain" description="HD/PDEase" evidence="8">
    <location>
        <begin position="29"/>
        <end position="144"/>
    </location>
</feature>
<accession>E7N3U9</accession>
<evidence type="ECO:0000313" key="10">
    <source>
        <dbReference type="Proteomes" id="UP000004633"/>
    </source>
</evidence>
<evidence type="ECO:0000256" key="3">
    <source>
        <dbReference type="ARBA" id="ARBA00001941"/>
    </source>
</evidence>
<name>E7N3U9_9FIRM</name>
<comment type="caution">
    <text evidence="9">The sequence shown here is derived from an EMBL/GenBank/DDBJ whole genome shotgun (WGS) entry which is preliminary data.</text>
</comment>
<dbReference type="EC" id="3.1.3.89" evidence="5"/>
<evidence type="ECO:0000256" key="2">
    <source>
        <dbReference type="ARBA" id="ARBA00001936"/>
    </source>
</evidence>
<dbReference type="InterPro" id="IPR003607">
    <property type="entry name" value="HD/PDEase_dom"/>
</dbReference>
<dbReference type="PANTHER" id="PTHR11845">
    <property type="entry name" value="5'-DEOXYNUCLEOTIDASE HDDC2"/>
    <property type="match status" value="1"/>
</dbReference>
<evidence type="ECO:0000256" key="1">
    <source>
        <dbReference type="ARBA" id="ARBA00001638"/>
    </source>
</evidence>
<evidence type="ECO:0000313" key="9">
    <source>
        <dbReference type="EMBL" id="EFW29126.1"/>
    </source>
</evidence>
<dbReference type="Proteomes" id="UP000004633">
    <property type="component" value="Unassembled WGS sequence"/>
</dbReference>
<evidence type="ECO:0000256" key="4">
    <source>
        <dbReference type="ARBA" id="ARBA00011738"/>
    </source>
</evidence>
<reference evidence="9 10" key="1">
    <citation type="submission" date="2010-08" db="EMBL/GenBank/DDBJ databases">
        <authorList>
            <person name="Weinstock G."/>
            <person name="Sodergren E."/>
            <person name="Clifton S."/>
            <person name="Fulton L."/>
            <person name="Fulton B."/>
            <person name="Courtney L."/>
            <person name="Fronick C."/>
            <person name="Harrison M."/>
            <person name="Strong C."/>
            <person name="Farmer C."/>
            <person name="Delahaunty K."/>
            <person name="Markovic C."/>
            <person name="Hall O."/>
            <person name="Minx P."/>
            <person name="Tomlinson C."/>
            <person name="Mitreva M."/>
            <person name="Hou S."/>
            <person name="Chen J."/>
            <person name="Wollam A."/>
            <person name="Pepin K.H."/>
            <person name="Johnson M."/>
            <person name="Bhonagiri V."/>
            <person name="Zhang X."/>
            <person name="Suruliraj S."/>
            <person name="Warren W."/>
            <person name="Chinwalla A."/>
            <person name="Mardis E.R."/>
            <person name="Wilson R.K."/>
        </authorList>
    </citation>
    <scope>NUCLEOTIDE SEQUENCE [LARGE SCALE GENOMIC DNA]</scope>
    <source>
        <strain evidence="9 10">F0399</strain>
    </source>
</reference>
<evidence type="ECO:0000256" key="6">
    <source>
        <dbReference type="ARBA" id="ARBA00022723"/>
    </source>
</evidence>
<sequence length="197" mass="22347">MTTNEYLGIIRCIAGLKERTRHAWTRDGRQESVAEHSWRLALMAYFLRDRFPDADLTRVLLTCLLHDIGEVFTGDIPTFEKTDADRTREHALRDDWIAALPPPYDAELRALFAEMDACETKEARLVRALDRMEAVLTHNEGDPGTWLPLEYDLQRTYGVPEAAFSDVLADIRAAVNCEVDALIAAQAASNKQKEQDK</sequence>